<evidence type="ECO:0000256" key="2">
    <source>
        <dbReference type="ARBA" id="ARBA00022704"/>
    </source>
</evidence>
<dbReference type="InterPro" id="IPR018990">
    <property type="entry name" value="Prot_inh_I42_chagasin"/>
</dbReference>
<accession>A0ABW1Z9I2</accession>
<dbReference type="InterPro" id="IPR036331">
    <property type="entry name" value="Chagasin-like_sf"/>
</dbReference>
<gene>
    <name evidence="5" type="ORF">ACFQBQ_08140</name>
</gene>
<dbReference type="InterPro" id="IPR052345">
    <property type="entry name" value="Rad_response_metalloprotease"/>
</dbReference>
<keyword evidence="6" id="KW-1185">Reference proteome</keyword>
<dbReference type="Pfam" id="PF06114">
    <property type="entry name" value="Peptidase_M78"/>
    <property type="match status" value="1"/>
</dbReference>
<feature type="domain" description="Proteinase inhibitor I42 chagasin" evidence="4">
    <location>
        <begin position="229"/>
        <end position="312"/>
    </location>
</feature>
<dbReference type="InterPro" id="IPR010359">
    <property type="entry name" value="IrrE_HExxH"/>
</dbReference>
<dbReference type="EMBL" id="JBHSWI010000001">
    <property type="protein sequence ID" value="MFC6645553.1"/>
    <property type="molecule type" value="Genomic_DNA"/>
</dbReference>
<name>A0ABW1Z9I2_9BACT</name>
<keyword evidence="1" id="KW-0646">Protease inhibitor</keyword>
<sequence length="333" mass="37463">MPDRRDIILEATLEAERLHKQLGTKRRLQEASGAIDVFGTIVHSDVALLFKRLDGLLGAFMQKPSPGIIITTERPLAIQRFTAAHELGHWYLKHSASLDDESILHRSPYVDNAYDNMELAADTFAASFLMPEWAVNYHAERQGWNWQTLANPVTTYQLSLRLGVSYEACARVLRRNGLVDQTTLNGLLNVQPKQIKQRLLEGHSVANWYPNIWRLTEKDQGTTIVGEPNDVFIVRLKENSGAGYLWNLDQVREAGFHIVADERKPMDLPGEVGGPVTRVLTAQSEEPITGAIHATESRPWNPSDQTMSFSFTYDLRGKEHGLPRALRGLFEAA</sequence>
<dbReference type="Pfam" id="PF09394">
    <property type="entry name" value="Inhibitor_I42"/>
    <property type="match status" value="1"/>
</dbReference>
<reference evidence="6" key="1">
    <citation type="journal article" date="2019" name="Int. J. Syst. Evol. Microbiol.">
        <title>The Global Catalogue of Microorganisms (GCM) 10K type strain sequencing project: providing services to taxonomists for standard genome sequencing and annotation.</title>
        <authorList>
            <consortium name="The Broad Institute Genomics Platform"/>
            <consortium name="The Broad Institute Genome Sequencing Center for Infectious Disease"/>
            <person name="Wu L."/>
            <person name="Ma J."/>
        </authorList>
    </citation>
    <scope>NUCLEOTIDE SEQUENCE [LARGE SCALE GENOMIC DNA]</scope>
    <source>
        <strain evidence="6">CGMCC 1.16026</strain>
    </source>
</reference>
<comment type="caution">
    <text evidence="5">The sequence shown here is derived from an EMBL/GenBank/DDBJ whole genome shotgun (WGS) entry which is preliminary data.</text>
</comment>
<feature type="domain" description="IrrE N-terminal-like" evidence="3">
    <location>
        <begin position="65"/>
        <end position="171"/>
    </location>
</feature>
<protein>
    <submittedName>
        <fullName evidence="5">ImmA/IrrE family metallo-endopeptidase</fullName>
    </submittedName>
</protein>
<dbReference type="PANTHER" id="PTHR43236">
    <property type="entry name" value="ANTITOXIN HIGA1"/>
    <property type="match status" value="1"/>
</dbReference>
<evidence type="ECO:0000256" key="1">
    <source>
        <dbReference type="ARBA" id="ARBA00022690"/>
    </source>
</evidence>
<evidence type="ECO:0000313" key="6">
    <source>
        <dbReference type="Proteomes" id="UP001596391"/>
    </source>
</evidence>
<proteinExistence type="predicted"/>
<dbReference type="Proteomes" id="UP001596391">
    <property type="component" value="Unassembled WGS sequence"/>
</dbReference>
<dbReference type="RefSeq" id="WP_263371914.1">
    <property type="nucleotide sequence ID" value="NZ_JAGSYD010000003.1"/>
</dbReference>
<evidence type="ECO:0000313" key="5">
    <source>
        <dbReference type="EMBL" id="MFC6645553.1"/>
    </source>
</evidence>
<organism evidence="5 6">
    <name type="scientific">Granulicella cerasi</name>
    <dbReference type="NCBI Taxonomy" id="741063"/>
    <lineage>
        <taxon>Bacteria</taxon>
        <taxon>Pseudomonadati</taxon>
        <taxon>Acidobacteriota</taxon>
        <taxon>Terriglobia</taxon>
        <taxon>Terriglobales</taxon>
        <taxon>Acidobacteriaceae</taxon>
        <taxon>Granulicella</taxon>
    </lineage>
</organism>
<evidence type="ECO:0000259" key="4">
    <source>
        <dbReference type="Pfam" id="PF09394"/>
    </source>
</evidence>
<dbReference type="PANTHER" id="PTHR43236:SF1">
    <property type="entry name" value="BLL7220 PROTEIN"/>
    <property type="match status" value="1"/>
</dbReference>
<dbReference type="Gene3D" id="1.10.10.2910">
    <property type="match status" value="1"/>
</dbReference>
<dbReference type="SUPFAM" id="SSF141066">
    <property type="entry name" value="ICP-like"/>
    <property type="match status" value="1"/>
</dbReference>
<keyword evidence="2" id="KW-0789">Thiol protease inhibitor</keyword>
<evidence type="ECO:0000259" key="3">
    <source>
        <dbReference type="Pfam" id="PF06114"/>
    </source>
</evidence>
<dbReference type="Gene3D" id="2.60.40.2020">
    <property type="match status" value="1"/>
</dbReference>